<dbReference type="PANTHER" id="PTHR12956:SF38">
    <property type="entry name" value="HEXOSYLTRANSFERASE MUCI70-RELATED"/>
    <property type="match status" value="1"/>
</dbReference>
<feature type="compositionally biased region" description="Basic residues" evidence="1">
    <location>
        <begin position="625"/>
        <end position="639"/>
    </location>
</feature>
<proteinExistence type="predicted"/>
<evidence type="ECO:0000256" key="1">
    <source>
        <dbReference type="SAM" id="MobiDB-lite"/>
    </source>
</evidence>
<dbReference type="Pfam" id="PF04765">
    <property type="entry name" value="TOD1_MUCI70"/>
    <property type="match status" value="1"/>
</dbReference>
<organism evidence="4 5">
    <name type="scientific">Ceratopteris richardii</name>
    <name type="common">Triangle waterfern</name>
    <dbReference type="NCBI Taxonomy" id="49495"/>
    <lineage>
        <taxon>Eukaryota</taxon>
        <taxon>Viridiplantae</taxon>
        <taxon>Streptophyta</taxon>
        <taxon>Embryophyta</taxon>
        <taxon>Tracheophyta</taxon>
        <taxon>Polypodiopsida</taxon>
        <taxon>Polypodiidae</taxon>
        <taxon>Polypodiales</taxon>
        <taxon>Pteridineae</taxon>
        <taxon>Pteridaceae</taxon>
        <taxon>Parkerioideae</taxon>
        <taxon>Ceratopteris</taxon>
    </lineage>
</organism>
<feature type="compositionally biased region" description="Polar residues" evidence="1">
    <location>
        <begin position="131"/>
        <end position="143"/>
    </location>
</feature>
<name>A0A8T2SAP8_CERRI</name>
<protein>
    <recommendedName>
        <fullName evidence="3">TOD1/MUCI70 glycosyltransferase-like domain-containing protein</fullName>
    </recommendedName>
</protein>
<feature type="compositionally biased region" description="Polar residues" evidence="1">
    <location>
        <begin position="602"/>
        <end position="624"/>
    </location>
</feature>
<sequence>MAAAGLFPRTNSSSSISSCNAANGSWQYAIPSSGFKKLYPKAPTSADSSFCLRLHRSITSRRPGMLYAALISLFSFLMIIGIANRLSAHLLSPSGSELVNAWRIERIKEKVLEEGLEGMTGLRSAKKFDSSDQANEYTSNSKSQARDNKKLQDANTGNIESMEFRNQNSQATNMATRLLSEGTISSTQTSPVMNPLSPRDYSNLPRALLSSDQPLPPGHPCHGFTLPPPPADKKRTGPRPCPVCYLPLKETIKKMPTVFPGPSEVKHLSYKLETPDLLLPEEHAGSDFGGHPSLEERNKSYQVEENMNIYCGFVKGLKPGIGTGFDIDAEDLANMAMCRGIVVASAIFGNYDSLQQPANLSPYSRRSVCFYMFVDEETQQFMDKVNTYNSSSERMVWKVVVVRNMPYKDARRNGKIPKLLLHRLFPNARYSLWIDGKLQLVVDPYLVLERFLWRQNQTFAISQHYRRLDLFEEAEANKAAGKYDNASIDAQIEFYQREGIKHFNMSMSPFRSDVPEGCVIVREHSPISNLFTCLWFNEVDRFTSRDQLSFAIVRKKIVEQVSWRPNMFLDCERRNFVVQGYHKDILEQKALLHASLGNSEDTNNKVLGTRTGSSKEVLSKNRQSSLHKKVRKHKRGHVS</sequence>
<evidence type="ECO:0000313" key="5">
    <source>
        <dbReference type="Proteomes" id="UP000825935"/>
    </source>
</evidence>
<dbReference type="AlphaFoldDB" id="A0A8T2SAP8"/>
<feature type="region of interest" description="Disordered" evidence="1">
    <location>
        <begin position="209"/>
        <end position="238"/>
    </location>
</feature>
<evidence type="ECO:0000313" key="4">
    <source>
        <dbReference type="EMBL" id="KAH7315080.1"/>
    </source>
</evidence>
<feature type="region of interest" description="Disordered" evidence="1">
    <location>
        <begin position="602"/>
        <end position="639"/>
    </location>
</feature>
<dbReference type="Proteomes" id="UP000825935">
    <property type="component" value="Chromosome 21"/>
</dbReference>
<dbReference type="PANTHER" id="PTHR12956">
    <property type="entry name" value="ALKALINE CERAMIDASE-RELATED"/>
    <property type="match status" value="1"/>
</dbReference>
<dbReference type="InterPro" id="IPR006852">
    <property type="entry name" value="TOD1_MUCI70"/>
</dbReference>
<dbReference type="OrthoDB" id="1905162at2759"/>
<evidence type="ECO:0000259" key="3">
    <source>
        <dbReference type="Pfam" id="PF04765"/>
    </source>
</evidence>
<comment type="caution">
    <text evidence="4">The sequence shown here is derived from an EMBL/GenBank/DDBJ whole genome shotgun (WGS) entry which is preliminary data.</text>
</comment>
<keyword evidence="2" id="KW-1133">Transmembrane helix</keyword>
<gene>
    <name evidence="4" type="ORF">KP509_21G033000</name>
</gene>
<accession>A0A8T2SAP8</accession>
<feature type="transmembrane region" description="Helical" evidence="2">
    <location>
        <begin position="64"/>
        <end position="83"/>
    </location>
</feature>
<keyword evidence="2" id="KW-0812">Transmembrane</keyword>
<reference evidence="4" key="1">
    <citation type="submission" date="2021-08" db="EMBL/GenBank/DDBJ databases">
        <title>WGS assembly of Ceratopteris richardii.</title>
        <authorList>
            <person name="Marchant D.B."/>
            <person name="Chen G."/>
            <person name="Jenkins J."/>
            <person name="Shu S."/>
            <person name="Leebens-Mack J."/>
            <person name="Grimwood J."/>
            <person name="Schmutz J."/>
            <person name="Soltis P."/>
            <person name="Soltis D."/>
            <person name="Chen Z.-H."/>
        </authorList>
    </citation>
    <scope>NUCLEOTIDE SEQUENCE</scope>
    <source>
        <strain evidence="4">Whitten #5841</strain>
        <tissue evidence="4">Leaf</tissue>
    </source>
</reference>
<feature type="domain" description="TOD1/MUCI70 glycosyltransferase-like" evidence="3">
    <location>
        <begin position="281"/>
        <end position="582"/>
    </location>
</feature>
<keyword evidence="2" id="KW-0472">Membrane</keyword>
<dbReference type="EMBL" id="CM035426">
    <property type="protein sequence ID" value="KAH7315080.1"/>
    <property type="molecule type" value="Genomic_DNA"/>
</dbReference>
<keyword evidence="5" id="KW-1185">Reference proteome</keyword>
<feature type="region of interest" description="Disordered" evidence="1">
    <location>
        <begin position="123"/>
        <end position="152"/>
    </location>
</feature>
<evidence type="ECO:0000256" key="2">
    <source>
        <dbReference type="SAM" id="Phobius"/>
    </source>
</evidence>
<dbReference type="OMA" id="SISRIWH"/>
<dbReference type="InterPro" id="IPR048354">
    <property type="entry name" value="TOD1_MUCI70_glycTrfase_dom"/>
</dbReference>